<dbReference type="SUPFAM" id="SSF51556">
    <property type="entry name" value="Metallo-dependent hydrolases"/>
    <property type="match status" value="1"/>
</dbReference>
<dbReference type="EMBL" id="FOVH01000026">
    <property type="protein sequence ID" value="SFQ28292.1"/>
    <property type="molecule type" value="Genomic_DNA"/>
</dbReference>
<gene>
    <name evidence="3" type="ORF">SAMN04489713_12615</name>
</gene>
<proteinExistence type="predicted"/>
<dbReference type="STRING" id="1993.SAMN04489713_12615"/>
<keyword evidence="1" id="KW-0378">Hydrolase</keyword>
<feature type="domain" description="Amidohydrolase-related" evidence="2">
    <location>
        <begin position="67"/>
        <end position="425"/>
    </location>
</feature>
<dbReference type="InterPro" id="IPR011059">
    <property type="entry name" value="Metal-dep_hydrolase_composite"/>
</dbReference>
<dbReference type="Proteomes" id="UP000183413">
    <property type="component" value="Unassembled WGS sequence"/>
</dbReference>
<dbReference type="InParanoid" id="A0A1I5X8H8"/>
<dbReference type="GO" id="GO:0016810">
    <property type="term" value="F:hydrolase activity, acting on carbon-nitrogen (but not peptide) bonds"/>
    <property type="evidence" value="ECO:0007669"/>
    <property type="project" value="InterPro"/>
</dbReference>
<dbReference type="Pfam" id="PF01979">
    <property type="entry name" value="Amidohydro_1"/>
    <property type="match status" value="1"/>
</dbReference>
<name>A0A1I5X8H8_9ACTN</name>
<reference evidence="3 4" key="1">
    <citation type="submission" date="2016-10" db="EMBL/GenBank/DDBJ databases">
        <authorList>
            <person name="de Groot N.N."/>
        </authorList>
    </citation>
    <scope>NUCLEOTIDE SEQUENCE [LARGE SCALE GENOMIC DNA]</scope>
    <source>
        <strain evidence="3 4">DSM 43067</strain>
    </source>
</reference>
<dbReference type="InterPro" id="IPR032466">
    <property type="entry name" value="Metal_Hydrolase"/>
</dbReference>
<dbReference type="PANTHER" id="PTHR43794">
    <property type="entry name" value="AMINOHYDROLASE SSNA-RELATED"/>
    <property type="match status" value="1"/>
</dbReference>
<dbReference type="InterPro" id="IPR006680">
    <property type="entry name" value="Amidohydro-rel"/>
</dbReference>
<dbReference type="Gene3D" id="3.20.20.140">
    <property type="entry name" value="Metal-dependent hydrolases"/>
    <property type="match status" value="1"/>
</dbReference>
<dbReference type="Gene3D" id="2.30.40.10">
    <property type="entry name" value="Urease, subunit C, domain 1"/>
    <property type="match status" value="1"/>
</dbReference>
<accession>A0A1I5X8H8</accession>
<dbReference type="eggNOG" id="COG0402">
    <property type="taxonomic scope" value="Bacteria"/>
</dbReference>
<sequence length="456" mass="48168">MTSQADGADECDLVITGALIVTADEAGTVLPGSVAVQDGRIADLGPDGTIAARYRAGRAIRADGAVLHPGFVDAHMHINQYAARSALPALERAGKTMGHWKARITTADEVASARLAVLDLLRSGHTGFVDPGTVYEPDAVAETASQAGVRAWLTDPYVADRGHDLAASHPELFGGGFLRRWPRTTDEAMARVGGQLFRNREDGLVQGFVGLYGEASDSPELYRYAAEVARDNGVTVQEHLGYTQSRYIAEDKRYGRTPVQRLADAGLLGEHTSFVHMNRVTAADADLLVRAGASLVWCPYGQMQALSRPDAEPRMPELWRRGTPVGIGSDIARAGGLDALGTLAVSASTMAGDAVRPAEVLRMRGAGAARTVGARGLGEIRPGHRADLVLRWPAASEALGADAALETGVLGACGSVRTVIVDGAVVFEDGRPTRFDAADAVRHARASVRRLLESIG</sequence>
<evidence type="ECO:0000259" key="2">
    <source>
        <dbReference type="Pfam" id="PF01979"/>
    </source>
</evidence>
<evidence type="ECO:0000313" key="4">
    <source>
        <dbReference type="Proteomes" id="UP000183413"/>
    </source>
</evidence>
<evidence type="ECO:0000256" key="1">
    <source>
        <dbReference type="ARBA" id="ARBA00022801"/>
    </source>
</evidence>
<dbReference type="PANTHER" id="PTHR43794:SF11">
    <property type="entry name" value="AMIDOHYDROLASE-RELATED DOMAIN-CONTAINING PROTEIN"/>
    <property type="match status" value="1"/>
</dbReference>
<dbReference type="RefSeq" id="WP_075024608.1">
    <property type="nucleotide sequence ID" value="NZ_FOVH01000026.1"/>
</dbReference>
<protein>
    <submittedName>
        <fullName evidence="3">Cytosine/adenosine deaminase</fullName>
    </submittedName>
</protein>
<dbReference type="SUPFAM" id="SSF51338">
    <property type="entry name" value="Composite domain of metallo-dependent hydrolases"/>
    <property type="match status" value="1"/>
</dbReference>
<dbReference type="AlphaFoldDB" id="A0A1I5X8H8"/>
<keyword evidence="4" id="KW-1185">Reference proteome</keyword>
<evidence type="ECO:0000313" key="3">
    <source>
        <dbReference type="EMBL" id="SFQ28292.1"/>
    </source>
</evidence>
<dbReference type="InterPro" id="IPR050287">
    <property type="entry name" value="MTA/SAH_deaminase"/>
</dbReference>
<organism evidence="3 4">
    <name type="scientific">Actinomadura madurae</name>
    <dbReference type="NCBI Taxonomy" id="1993"/>
    <lineage>
        <taxon>Bacteria</taxon>
        <taxon>Bacillati</taxon>
        <taxon>Actinomycetota</taxon>
        <taxon>Actinomycetes</taxon>
        <taxon>Streptosporangiales</taxon>
        <taxon>Thermomonosporaceae</taxon>
        <taxon>Actinomadura</taxon>
    </lineage>
</organism>